<evidence type="ECO:0000313" key="2">
    <source>
        <dbReference type="EMBL" id="SDC67226.1"/>
    </source>
</evidence>
<dbReference type="RefSeq" id="WP_092128903.1">
    <property type="nucleotide sequence ID" value="NZ_FMYU01000007.1"/>
</dbReference>
<sequence length="168" mass="19086">MKKIAYLSACIVVIAFFLSSCETPNINLAESVSTFKIRSYQTRTYDTTNTKMVLKAMVNALQDEGFVIKVLNTDMGLITAERTFQTINKAQQFWYGVQYGYDVATIVEGNISVDQFGNQTKVRANFIKKVVNTKGGITKVNQIEDPKLYQEFFAQAQKSIFIEKEKVY</sequence>
<dbReference type="PROSITE" id="PS51257">
    <property type="entry name" value="PROKAR_LIPOPROTEIN"/>
    <property type="match status" value="1"/>
</dbReference>
<feature type="signal peptide" evidence="1">
    <location>
        <begin position="1"/>
        <end position="22"/>
    </location>
</feature>
<keyword evidence="3" id="KW-1185">Reference proteome</keyword>
<protein>
    <submittedName>
        <fullName evidence="2">Uncharacterized protein</fullName>
    </submittedName>
</protein>
<feature type="chain" id="PRO_5011511784" evidence="1">
    <location>
        <begin position="23"/>
        <end position="168"/>
    </location>
</feature>
<organism evidence="2 3">
    <name type="scientific">Desulfurella multipotens</name>
    <dbReference type="NCBI Taxonomy" id="79269"/>
    <lineage>
        <taxon>Bacteria</taxon>
        <taxon>Pseudomonadati</taxon>
        <taxon>Campylobacterota</taxon>
        <taxon>Desulfurellia</taxon>
        <taxon>Desulfurellales</taxon>
        <taxon>Desulfurellaceae</taxon>
        <taxon>Desulfurella</taxon>
    </lineage>
</organism>
<evidence type="ECO:0000313" key="3">
    <source>
        <dbReference type="Proteomes" id="UP000199411"/>
    </source>
</evidence>
<dbReference type="AlphaFoldDB" id="A0A1G6NIW2"/>
<dbReference type="Proteomes" id="UP000199411">
    <property type="component" value="Unassembled WGS sequence"/>
</dbReference>
<accession>A0A1G6NIW2</accession>
<reference evidence="3" key="1">
    <citation type="submission" date="2016-10" db="EMBL/GenBank/DDBJ databases">
        <authorList>
            <person name="Varghese N."/>
            <person name="Submissions S."/>
        </authorList>
    </citation>
    <scope>NUCLEOTIDE SEQUENCE [LARGE SCALE GENOMIC DNA]</scope>
    <source>
        <strain evidence="3">DSM 8415</strain>
    </source>
</reference>
<gene>
    <name evidence="2" type="ORF">SAMN05660835_01204</name>
</gene>
<dbReference type="EMBL" id="FMYU01000007">
    <property type="protein sequence ID" value="SDC67226.1"/>
    <property type="molecule type" value="Genomic_DNA"/>
</dbReference>
<keyword evidence="1" id="KW-0732">Signal</keyword>
<evidence type="ECO:0000256" key="1">
    <source>
        <dbReference type="SAM" id="SignalP"/>
    </source>
</evidence>
<name>A0A1G6NIW2_9BACT</name>
<dbReference type="OrthoDB" id="9788899at2"/>
<proteinExistence type="predicted"/>